<evidence type="ECO:0000313" key="1">
    <source>
        <dbReference type="EMBL" id="KAG5581736.1"/>
    </source>
</evidence>
<accession>A0A9J5X3W2</accession>
<dbReference type="EMBL" id="JACXVP010000010">
    <property type="protein sequence ID" value="KAG5581736.1"/>
    <property type="molecule type" value="Genomic_DNA"/>
</dbReference>
<proteinExistence type="predicted"/>
<name>A0A9J5X3W2_SOLCO</name>
<sequence length="281" mass="32408">MDLYASIKGWEYCMHVVVVDGSFLKASYRGTILTACTHDAAGKILSLAFDVVDTWKCFSKGSEIPMEQEKGCFIVYAYTTFGEEFNQYMAETYSIDKRVKEYLFEIGYHRWSIAHSNVNRFMVITSNIAESVNATDKETRDLLIYDLLDYLMKMIGRWNNTNRNEAIATGTTFITKYEHIMREKMKESQGMMVVPSTEYLYIVYDGVYPIPDESIWEIPPDVAANIVLPPKGKVKLGRPQKIRYKTVVNQDQRSQELHAECVDNKITIGRHAKTFHRQLSL</sequence>
<organism evidence="1 2">
    <name type="scientific">Solanum commersonii</name>
    <name type="common">Commerson's wild potato</name>
    <name type="synonym">Commerson's nightshade</name>
    <dbReference type="NCBI Taxonomy" id="4109"/>
    <lineage>
        <taxon>Eukaryota</taxon>
        <taxon>Viridiplantae</taxon>
        <taxon>Streptophyta</taxon>
        <taxon>Embryophyta</taxon>
        <taxon>Tracheophyta</taxon>
        <taxon>Spermatophyta</taxon>
        <taxon>Magnoliopsida</taxon>
        <taxon>eudicotyledons</taxon>
        <taxon>Gunneridae</taxon>
        <taxon>Pentapetalae</taxon>
        <taxon>asterids</taxon>
        <taxon>lamiids</taxon>
        <taxon>Solanales</taxon>
        <taxon>Solanaceae</taxon>
        <taxon>Solanoideae</taxon>
        <taxon>Solaneae</taxon>
        <taxon>Solanum</taxon>
    </lineage>
</organism>
<dbReference type="Proteomes" id="UP000824120">
    <property type="component" value="Chromosome 10"/>
</dbReference>
<protein>
    <submittedName>
        <fullName evidence="1">Uncharacterized protein</fullName>
    </submittedName>
</protein>
<dbReference type="OrthoDB" id="1938144at2759"/>
<evidence type="ECO:0000313" key="2">
    <source>
        <dbReference type="Proteomes" id="UP000824120"/>
    </source>
</evidence>
<keyword evidence="2" id="KW-1185">Reference proteome</keyword>
<dbReference type="AlphaFoldDB" id="A0A9J5X3W2"/>
<gene>
    <name evidence="1" type="ORF">H5410_052363</name>
</gene>
<reference evidence="1 2" key="1">
    <citation type="submission" date="2020-09" db="EMBL/GenBank/DDBJ databases">
        <title>De no assembly of potato wild relative species, Solanum commersonii.</title>
        <authorList>
            <person name="Cho K."/>
        </authorList>
    </citation>
    <scope>NUCLEOTIDE SEQUENCE [LARGE SCALE GENOMIC DNA]</scope>
    <source>
        <strain evidence="1">LZ3.2</strain>
        <tissue evidence="1">Leaf</tissue>
    </source>
</reference>
<comment type="caution">
    <text evidence="1">The sequence shown here is derived from an EMBL/GenBank/DDBJ whole genome shotgun (WGS) entry which is preliminary data.</text>
</comment>